<dbReference type="AlphaFoldDB" id="A0A328TT55"/>
<dbReference type="EMBL" id="LJAM02000073">
    <property type="protein sequence ID" value="RAP72005.1"/>
    <property type="molecule type" value="Genomic_DNA"/>
</dbReference>
<name>A0A328TT55_9GAMM</name>
<keyword evidence="2" id="KW-1185">Reference proteome</keyword>
<evidence type="ECO:0000313" key="2">
    <source>
        <dbReference type="Proteomes" id="UP000244334"/>
    </source>
</evidence>
<dbReference type="Proteomes" id="UP000244334">
    <property type="component" value="Unassembled WGS sequence"/>
</dbReference>
<accession>A0A328TT55</accession>
<reference evidence="1" key="1">
    <citation type="submission" date="2018-04" db="EMBL/GenBank/DDBJ databases">
        <title>Genomes of the Obligate Erwinia dacicola and Facultative Enterobacter sp. OLF Endosymbionts of the Olive Fruit fly, Bactrocera oleae.</title>
        <authorList>
            <person name="Estes A.M."/>
            <person name="Hearn D.J."/>
            <person name="Agarwal S."/>
            <person name="Pierson E.A."/>
            <person name="Dunning-Hotopp J.C."/>
        </authorList>
    </citation>
    <scope>NUCLEOTIDE SEQUENCE [LARGE SCALE GENOMIC DNA]</scope>
    <source>
        <strain evidence="1">Oroville</strain>
    </source>
</reference>
<gene>
    <name evidence="1" type="ORF">ACZ87_01167</name>
</gene>
<proteinExistence type="predicted"/>
<evidence type="ECO:0000313" key="1">
    <source>
        <dbReference type="EMBL" id="RAP72005.1"/>
    </source>
</evidence>
<organism evidence="1 2">
    <name type="scientific">Candidatus Erwinia dacicola</name>
    <dbReference type="NCBI Taxonomy" id="252393"/>
    <lineage>
        <taxon>Bacteria</taxon>
        <taxon>Pseudomonadati</taxon>
        <taxon>Pseudomonadota</taxon>
        <taxon>Gammaproteobacteria</taxon>
        <taxon>Enterobacterales</taxon>
        <taxon>Erwiniaceae</taxon>
        <taxon>Erwinia</taxon>
    </lineage>
</organism>
<protein>
    <submittedName>
        <fullName evidence="1">Uncharacterized protein</fullName>
    </submittedName>
</protein>
<comment type="caution">
    <text evidence="1">The sequence shown here is derived from an EMBL/GenBank/DDBJ whole genome shotgun (WGS) entry which is preliminary data.</text>
</comment>
<sequence length="50" mass="5601">MSLKYALIILYSHTVSSLIFEKMIVQGLKRLGRYLATNGLAVTVKTLNQC</sequence>